<feature type="domain" description="DUF302" evidence="2">
    <location>
        <begin position="97"/>
        <end position="145"/>
    </location>
</feature>
<dbReference type="Pfam" id="PF03625">
    <property type="entry name" value="DUF302"/>
    <property type="match status" value="1"/>
</dbReference>
<evidence type="ECO:0000313" key="3">
    <source>
        <dbReference type="EMBL" id="RVU38177.1"/>
    </source>
</evidence>
<feature type="transmembrane region" description="Helical" evidence="1">
    <location>
        <begin position="24"/>
        <end position="43"/>
    </location>
</feature>
<evidence type="ECO:0000259" key="2">
    <source>
        <dbReference type="Pfam" id="PF03625"/>
    </source>
</evidence>
<dbReference type="OrthoDB" id="7363179at2"/>
<keyword evidence="4" id="KW-1185">Reference proteome</keyword>
<protein>
    <submittedName>
        <fullName evidence="3">DUF302 domain-containing protein</fullName>
    </submittedName>
</protein>
<sequence>MSETCLKAAGHGSPLLNRYRFPELVSVLCFFVFLALVAFPVAAQDAKYYPYDGAFADAAFEVESAIVDRGLVVDYTSHVGEMLKRTKEDVGGSKTIFENADIFLFCSAVLSREMMEADPANIVHCPYKMMVTESGDGSGKVQVGYPVMPDGPMKKVEALLDEIARSVTGN</sequence>
<reference evidence="4" key="1">
    <citation type="submission" date="2019-01" db="EMBL/GenBank/DDBJ databases">
        <title>Gri0909 isolated from a small marine red alga.</title>
        <authorList>
            <person name="Kim J."/>
            <person name="Jeong S.E."/>
            <person name="Jeon C.O."/>
        </authorList>
    </citation>
    <scope>NUCLEOTIDE SEQUENCE [LARGE SCALE GENOMIC DNA]</scope>
    <source>
        <strain evidence="4">Gri0909</strain>
    </source>
</reference>
<keyword evidence="1" id="KW-1133">Transmembrane helix</keyword>
<proteinExistence type="predicted"/>
<organism evidence="3 4">
    <name type="scientific">Hwanghaeella grinnelliae</name>
    <dbReference type="NCBI Taxonomy" id="2500179"/>
    <lineage>
        <taxon>Bacteria</taxon>
        <taxon>Pseudomonadati</taxon>
        <taxon>Pseudomonadota</taxon>
        <taxon>Alphaproteobacteria</taxon>
        <taxon>Rhodospirillales</taxon>
        <taxon>Rhodospirillaceae</taxon>
        <taxon>Hwanghaeella</taxon>
    </lineage>
</organism>
<dbReference type="Gene3D" id="3.30.310.70">
    <property type="entry name" value="TT1751-like domain"/>
    <property type="match status" value="1"/>
</dbReference>
<dbReference type="InterPro" id="IPR035923">
    <property type="entry name" value="TT1751-like_sf"/>
</dbReference>
<evidence type="ECO:0000313" key="4">
    <source>
        <dbReference type="Proteomes" id="UP000287447"/>
    </source>
</evidence>
<dbReference type="CDD" id="cd14797">
    <property type="entry name" value="DUF302"/>
    <property type="match status" value="1"/>
</dbReference>
<dbReference type="SUPFAM" id="SSF103247">
    <property type="entry name" value="TT1751-like"/>
    <property type="match status" value="1"/>
</dbReference>
<dbReference type="Proteomes" id="UP000287447">
    <property type="component" value="Unassembled WGS sequence"/>
</dbReference>
<keyword evidence="1" id="KW-0812">Transmembrane</keyword>
<keyword evidence="1" id="KW-0472">Membrane</keyword>
<dbReference type="RefSeq" id="WP_127763549.1">
    <property type="nucleotide sequence ID" value="NZ_SADE01000001.1"/>
</dbReference>
<dbReference type="EMBL" id="SADE01000001">
    <property type="protein sequence ID" value="RVU38177.1"/>
    <property type="molecule type" value="Genomic_DNA"/>
</dbReference>
<accession>A0A437QUI3</accession>
<evidence type="ECO:0000256" key="1">
    <source>
        <dbReference type="SAM" id="Phobius"/>
    </source>
</evidence>
<dbReference type="AlphaFoldDB" id="A0A437QUI3"/>
<name>A0A437QUI3_9PROT</name>
<gene>
    <name evidence="3" type="ORF">EOI86_02430</name>
</gene>
<dbReference type="InterPro" id="IPR005180">
    <property type="entry name" value="DUF302"/>
</dbReference>
<comment type="caution">
    <text evidence="3">The sequence shown here is derived from an EMBL/GenBank/DDBJ whole genome shotgun (WGS) entry which is preliminary data.</text>
</comment>